<proteinExistence type="predicted"/>
<evidence type="ECO:0000256" key="1">
    <source>
        <dbReference type="SAM" id="SignalP"/>
    </source>
</evidence>
<dbReference type="OrthoDB" id="1049366at2759"/>
<keyword evidence="1" id="KW-0732">Signal</keyword>
<evidence type="ECO:0008006" key="4">
    <source>
        <dbReference type="Google" id="ProtNLM"/>
    </source>
</evidence>
<dbReference type="PROSITE" id="PS51257">
    <property type="entry name" value="PROKAR_LIPOPROTEIN"/>
    <property type="match status" value="1"/>
</dbReference>
<evidence type="ECO:0000313" key="2">
    <source>
        <dbReference type="EMBL" id="KAG7554039.1"/>
    </source>
</evidence>
<name>A0A8T1Z577_ARASU</name>
<protein>
    <recommendedName>
        <fullName evidence="4">EGF-like domain-containing protein</fullName>
    </recommendedName>
</protein>
<dbReference type="EMBL" id="JAEFBJ010000011">
    <property type="protein sequence ID" value="KAG7554039.1"/>
    <property type="molecule type" value="Genomic_DNA"/>
</dbReference>
<dbReference type="AlphaFoldDB" id="A0A8T1Z577"/>
<reference evidence="2 3" key="1">
    <citation type="submission" date="2020-12" db="EMBL/GenBank/DDBJ databases">
        <title>Concerted genomic and epigenomic changes stabilize Arabidopsis allopolyploids.</title>
        <authorList>
            <person name="Chen Z."/>
        </authorList>
    </citation>
    <scope>NUCLEOTIDE SEQUENCE [LARGE SCALE GENOMIC DNA]</scope>
    <source>
        <strain evidence="2">As9502</strain>
        <tissue evidence="2">Leaf</tissue>
    </source>
</reference>
<keyword evidence="3" id="KW-1185">Reference proteome</keyword>
<feature type="chain" id="PRO_5035806088" description="EGF-like domain-containing protein" evidence="1">
    <location>
        <begin position="25"/>
        <end position="186"/>
    </location>
</feature>
<accession>A0A8T1Z577</accession>
<comment type="caution">
    <text evidence="2">The sequence shown here is derived from an EMBL/GenBank/DDBJ whole genome shotgun (WGS) entry which is preliminary data.</text>
</comment>
<evidence type="ECO:0000313" key="3">
    <source>
        <dbReference type="Proteomes" id="UP000694251"/>
    </source>
</evidence>
<sequence length="186" mass="19967">MDKVTSIFVVLLLISSCLILRSEGQFRCKSAADCDTRGCRVGTHVICNTQYKCICAQGSPIGGQCDTVEDCYRSGCPPNSHVICDTIRGNFCTLTSIFVVLLLISSCLILRSEGKCKSVAECDPRRCRIAQHIICNTQHECTCAHGSPIGGQCDRLEDCDLSGCPPNSHVICNLTGAGSVCTCIPN</sequence>
<organism evidence="2 3">
    <name type="scientific">Arabidopsis suecica</name>
    <name type="common">Swedish thale-cress</name>
    <name type="synonym">Cardaminopsis suecica</name>
    <dbReference type="NCBI Taxonomy" id="45249"/>
    <lineage>
        <taxon>Eukaryota</taxon>
        <taxon>Viridiplantae</taxon>
        <taxon>Streptophyta</taxon>
        <taxon>Embryophyta</taxon>
        <taxon>Tracheophyta</taxon>
        <taxon>Spermatophyta</taxon>
        <taxon>Magnoliopsida</taxon>
        <taxon>eudicotyledons</taxon>
        <taxon>Gunneridae</taxon>
        <taxon>Pentapetalae</taxon>
        <taxon>rosids</taxon>
        <taxon>malvids</taxon>
        <taxon>Brassicales</taxon>
        <taxon>Brassicaceae</taxon>
        <taxon>Camelineae</taxon>
        <taxon>Arabidopsis</taxon>
    </lineage>
</organism>
<feature type="signal peptide" evidence="1">
    <location>
        <begin position="1"/>
        <end position="24"/>
    </location>
</feature>
<gene>
    <name evidence="2" type="ORF">ISN44_As11g003270</name>
</gene>
<dbReference type="Proteomes" id="UP000694251">
    <property type="component" value="Chromosome 11"/>
</dbReference>